<feature type="domain" description="BPL/LPL catalytic" evidence="2">
    <location>
        <begin position="194"/>
        <end position="393"/>
    </location>
</feature>
<proteinExistence type="predicted"/>
<dbReference type="Gene3D" id="3.30.930.10">
    <property type="entry name" value="Bira Bifunctional Protein, Domain 2"/>
    <property type="match status" value="1"/>
</dbReference>
<dbReference type="InterPro" id="IPR045864">
    <property type="entry name" value="aa-tRNA-synth_II/BPL/LPL"/>
</dbReference>
<dbReference type="PANTHER" id="PTHR43679:SF2">
    <property type="entry name" value="OCTANOYL-[GCVH]:PROTEIN N-OCTANOYLTRANSFERASE"/>
    <property type="match status" value="1"/>
</dbReference>
<evidence type="ECO:0000313" key="3">
    <source>
        <dbReference type="EMBL" id="NMN00499.1"/>
    </source>
</evidence>
<dbReference type="Proteomes" id="UP000588277">
    <property type="component" value="Unassembled WGS sequence"/>
</dbReference>
<dbReference type="InterPro" id="IPR004143">
    <property type="entry name" value="BPL_LPL_catalytic"/>
</dbReference>
<dbReference type="PANTHER" id="PTHR43679">
    <property type="entry name" value="OCTANOYLTRANSFERASE LIPM-RELATED"/>
    <property type="match status" value="1"/>
</dbReference>
<protein>
    <submittedName>
        <fullName evidence="3">Lipoate-protein ligase A</fullName>
    </submittedName>
</protein>
<gene>
    <name evidence="3" type="ORF">G1C96_1078</name>
</gene>
<feature type="region of interest" description="Disordered" evidence="1">
    <location>
        <begin position="60"/>
        <end position="85"/>
    </location>
</feature>
<keyword evidence="4" id="KW-1185">Reference proteome</keyword>
<dbReference type="GO" id="GO:0016874">
    <property type="term" value="F:ligase activity"/>
    <property type="evidence" value="ECO:0007669"/>
    <property type="project" value="UniProtKB-KW"/>
</dbReference>
<comment type="caution">
    <text evidence="3">The sequence shown here is derived from an EMBL/GenBank/DDBJ whole genome shotgun (WGS) entry which is preliminary data.</text>
</comment>
<dbReference type="SUPFAM" id="SSF55681">
    <property type="entry name" value="Class II aaRS and biotin synthetases"/>
    <property type="match status" value="1"/>
</dbReference>
<reference evidence="3 4" key="1">
    <citation type="submission" date="2020-02" db="EMBL/GenBank/DDBJ databases">
        <title>Characterization of phylogenetic diversity of novel bifidobacterial species isolated in Czech ZOOs.</title>
        <authorList>
            <person name="Lugli G.A."/>
            <person name="Vera N.B."/>
            <person name="Ventura M."/>
        </authorList>
    </citation>
    <scope>NUCLEOTIDE SEQUENCE [LARGE SCALE GENOMIC DNA]</scope>
    <source>
        <strain evidence="3 4">DSM 109958</strain>
    </source>
</reference>
<dbReference type="PROSITE" id="PS51733">
    <property type="entry name" value="BPL_LPL_CATALYTIC"/>
    <property type="match status" value="1"/>
</dbReference>
<dbReference type="AlphaFoldDB" id="A0A7Y0F270"/>
<evidence type="ECO:0000313" key="4">
    <source>
        <dbReference type="Proteomes" id="UP000588277"/>
    </source>
</evidence>
<dbReference type="RefSeq" id="WP_240945119.1">
    <property type="nucleotide sequence ID" value="NZ_JAAIIH010000006.1"/>
</dbReference>
<dbReference type="CDD" id="cd16443">
    <property type="entry name" value="LplA"/>
    <property type="match status" value="1"/>
</dbReference>
<dbReference type="EMBL" id="JAAIIH010000006">
    <property type="protein sequence ID" value="NMN00499.1"/>
    <property type="molecule type" value="Genomic_DNA"/>
</dbReference>
<dbReference type="InterPro" id="IPR050664">
    <property type="entry name" value="Octanoyltrans_LipM/LipL"/>
</dbReference>
<name>A0A7Y0F270_9BIFI</name>
<accession>A0A7Y0F270</accession>
<sequence>MNTTAWRRGECKMPGGKLVAVSVRPGDVARIDGDFFVEGDADGARTLLDALQRTIGQVSAGDANADVSRETTPHGDDRAGIDRTAPSGRADAWIAAMAARLRKAMDAHPATTLAGADERTIATAAARALGIADAPRPTPARRPTPTTRDDAPDARRSLPDVRRIAGLAVVLDDPREPAMQLALDQACAEAVAAGAMPPLLRFWRWDRAAVVIGRFQSLGSEVHVDRAEAEGVTVVRRITGGGAMFAEPDAVITYSLVAPLDFVEGVDVEDSYRACDGWVLDALRSMGVEARYQPINDIASAHGKIGGAAQRRFPAPHGSHGPGAVLHHTMMSYDMDAAKMLRILNVSREKMSDKAVRSAAKRVDPLRSQTGLAREDVIARMIATLVGGGDGHGNAADASSHEVGSSFPVVRTAADAIPESVLRRARELAADRFSSPAWTAVIP</sequence>
<feature type="compositionally biased region" description="Basic and acidic residues" evidence="1">
    <location>
        <begin position="147"/>
        <end position="156"/>
    </location>
</feature>
<evidence type="ECO:0000259" key="2">
    <source>
        <dbReference type="PROSITE" id="PS51733"/>
    </source>
</evidence>
<dbReference type="Pfam" id="PF21948">
    <property type="entry name" value="LplA-B_cat"/>
    <property type="match status" value="1"/>
</dbReference>
<evidence type="ECO:0000256" key="1">
    <source>
        <dbReference type="SAM" id="MobiDB-lite"/>
    </source>
</evidence>
<feature type="compositionally biased region" description="Basic and acidic residues" evidence="1">
    <location>
        <begin position="67"/>
        <end position="81"/>
    </location>
</feature>
<organism evidence="3 4">
    <name type="scientific">Bifidobacterium moraviense</name>
    <dbReference type="NCBI Taxonomy" id="2675323"/>
    <lineage>
        <taxon>Bacteria</taxon>
        <taxon>Bacillati</taxon>
        <taxon>Actinomycetota</taxon>
        <taxon>Actinomycetes</taxon>
        <taxon>Bifidobacteriales</taxon>
        <taxon>Bifidobacteriaceae</taxon>
        <taxon>Bifidobacterium</taxon>
    </lineage>
</organism>
<feature type="region of interest" description="Disordered" evidence="1">
    <location>
        <begin position="134"/>
        <end position="156"/>
    </location>
</feature>
<keyword evidence="3" id="KW-0436">Ligase</keyword>